<dbReference type="InterPro" id="IPR027417">
    <property type="entry name" value="P-loop_NTPase"/>
</dbReference>
<evidence type="ECO:0000313" key="1">
    <source>
        <dbReference type="EMBL" id="CAK9227376.1"/>
    </source>
</evidence>
<name>A0ABP0UQU6_9BRYO</name>
<dbReference type="SUPFAM" id="SSF52540">
    <property type="entry name" value="P-loop containing nucleoside triphosphate hydrolases"/>
    <property type="match status" value="1"/>
</dbReference>
<evidence type="ECO:0000313" key="2">
    <source>
        <dbReference type="Proteomes" id="UP001497512"/>
    </source>
</evidence>
<dbReference type="EMBL" id="OZ019897">
    <property type="protein sequence ID" value="CAK9227376.1"/>
    <property type="molecule type" value="Genomic_DNA"/>
</dbReference>
<organism evidence="1 2">
    <name type="scientific">Sphagnum troendelagicum</name>
    <dbReference type="NCBI Taxonomy" id="128251"/>
    <lineage>
        <taxon>Eukaryota</taxon>
        <taxon>Viridiplantae</taxon>
        <taxon>Streptophyta</taxon>
        <taxon>Embryophyta</taxon>
        <taxon>Bryophyta</taxon>
        <taxon>Sphagnophytina</taxon>
        <taxon>Sphagnopsida</taxon>
        <taxon>Sphagnales</taxon>
        <taxon>Sphagnaceae</taxon>
        <taxon>Sphagnum</taxon>
    </lineage>
</organism>
<accession>A0ABP0UQU6</accession>
<gene>
    <name evidence="1" type="ORF">CSSPTR1EN2_LOCUS18708</name>
</gene>
<reference evidence="1" key="1">
    <citation type="submission" date="2024-02" db="EMBL/GenBank/DDBJ databases">
        <authorList>
            <consortium name="ELIXIR-Norway"/>
            <consortium name="Elixir Norway"/>
        </authorList>
    </citation>
    <scope>NUCLEOTIDE SEQUENCE</scope>
</reference>
<keyword evidence="2" id="KW-1185">Reference proteome</keyword>
<protein>
    <submittedName>
        <fullName evidence="1">Uncharacterized protein</fullName>
    </submittedName>
</protein>
<proteinExistence type="predicted"/>
<dbReference type="Proteomes" id="UP001497512">
    <property type="component" value="Chromosome 5"/>
</dbReference>
<sequence>MCEVIFSNNQGMLQQFWEVGAVIKKAKLLPQSMISSMASLREHMKTTDPLSCPEWMELNLPMAYGVAKWASTDNRFATKDGCFAYMGRLRYQKLRNIILQLVREKERTYCTSYEAIKSPNHYSENIGNILVVGPVGTGKSHVMAAAVSDFTEEFFDNQAAVGQTRKRVVSIMDCGLLQQDRAFLVLRDALIVAYGDDEQSLKRIRKCANVDHLVMFCESTEVQLLWILDQWECMEGEEDENTILKSLLLRICCNHCMVRVASIISSDIIRKNILGSGQMTKLFMWDEGFEDEELECWSKWKFVGSMTYGDTTKELFDEMEIQILLDATGRLPLYLSAWYDALKETIQQTTKGEKVSFESALKVLQAQPAFEKMRDDIGNQFENAKEKGKLSKFIDGITKYLFGLPMIKPLDDIDSRYFRIVNGVGEPSCGLVGSELVRQLQKYNQNARFFDTTCLNTIKREYGMHGRKFPVIGGALVERAIIGIIVERPLVLPLGNMTRNICPTLLELESGSEQSTMEDLHMEFVKGSKEEALFMAVPLSTTYKVVDAVMMGFRRESKGCHMYIGAMQVTIGKLPKHRHNRKVFMKKACIKWVPPGLNIENDVSWSMNWILPEVEMPIHIGQSTKGHKGLEIKSKSYIGKSRMGKEVDCLEVFTTFHQIDSRLSFLDGLKFHPSPKVDHTSKSYGQLSRIAM</sequence>